<accession>G4CU73</accession>
<organism evidence="1 2">
    <name type="scientific">Cutibacterium avidum ATCC 25577</name>
    <dbReference type="NCBI Taxonomy" id="997355"/>
    <lineage>
        <taxon>Bacteria</taxon>
        <taxon>Bacillati</taxon>
        <taxon>Actinomycetota</taxon>
        <taxon>Actinomycetes</taxon>
        <taxon>Propionibacteriales</taxon>
        <taxon>Propionibacteriaceae</taxon>
        <taxon>Cutibacterium</taxon>
    </lineage>
</organism>
<dbReference type="EMBL" id="AGBA01000002">
    <property type="protein sequence ID" value="EGY79200.1"/>
    <property type="molecule type" value="Genomic_DNA"/>
</dbReference>
<protein>
    <submittedName>
        <fullName evidence="1">Phage AbiD protein</fullName>
    </submittedName>
</protein>
<dbReference type="InterPro" id="IPR011664">
    <property type="entry name" value="Abi_system_AbiD/AbiF-like"/>
</dbReference>
<proteinExistence type="predicted"/>
<dbReference type="RefSeq" id="WP_004808642.1">
    <property type="nucleotide sequence ID" value="NZ_JH165054.1"/>
</dbReference>
<sequence>MAGAFSLFRELMVKRWLSYDEQVKLLQERGLTVTDTASAAEFLSRVNYYRLSGYFRYWQVDPMAGNNRFLDGSSFEVIQRLYETEQDLVAVCDEVLHPIEVLLRTRFAYYYAQRVGAIGSFARGDGFTQSPDPGAARVEEHALSNLDRSKETFVSHYRDEIETGNAYSTKAYARMPIWVAVEAFSFGSLSRLIEASSKSGVLHDMAASMNVSPTTLPSQIRSFVYLRNRNAHCAKLWNHSVLDRPGLLTNIARRAKRDHRQFNDHSIYKIFVALDQVATKTGIQQDWLANRVEPILATNALLAAGIATPARYGEMPKELLTADH</sequence>
<evidence type="ECO:0000313" key="1">
    <source>
        <dbReference type="EMBL" id="EGY79200.1"/>
    </source>
</evidence>
<dbReference type="PATRIC" id="fig|997355.3.peg.80"/>
<reference evidence="1 2" key="1">
    <citation type="submission" date="2011-06" db="EMBL/GenBank/DDBJ databases">
        <authorList>
            <person name="Muzny D."/>
            <person name="Qin X."/>
            <person name="Deng J."/>
            <person name="Jiang H."/>
            <person name="Liu Y."/>
            <person name="Qu J."/>
            <person name="Song X.-Z."/>
            <person name="Zhang L."/>
            <person name="Thornton R."/>
            <person name="Coyle M."/>
            <person name="Francisco L."/>
            <person name="Jackson L."/>
            <person name="Javaid M."/>
            <person name="Korchina V."/>
            <person name="Kovar C."/>
            <person name="Mata R."/>
            <person name="Mathew T."/>
            <person name="Ngo R."/>
            <person name="Nguyen L."/>
            <person name="Nguyen N."/>
            <person name="Okwuonu G."/>
            <person name="Ongeri F."/>
            <person name="Pham C."/>
            <person name="Simmons D."/>
            <person name="Wilczek-Boney K."/>
            <person name="Hale W."/>
            <person name="Jakkamsetti A."/>
            <person name="Pham P."/>
            <person name="Ruth R."/>
            <person name="San Lucas F."/>
            <person name="Warren J."/>
            <person name="Zhang J."/>
            <person name="Zhao Z."/>
            <person name="Zhou C."/>
            <person name="Zhu D."/>
            <person name="Lee S."/>
            <person name="Bess C."/>
            <person name="Blankenburg K."/>
            <person name="Forbes L."/>
            <person name="Fu Q."/>
            <person name="Gubbala S."/>
            <person name="Hirani K."/>
            <person name="Jayaseelan J.C."/>
            <person name="Lara F."/>
            <person name="Munidasa M."/>
            <person name="Palculict T."/>
            <person name="Patil S."/>
            <person name="Pu L.-L."/>
            <person name="Saada N."/>
            <person name="Tang L."/>
            <person name="Weissenberger G."/>
            <person name="Zhu Y."/>
            <person name="Hemphill L."/>
            <person name="Shang Y."/>
            <person name="Youmans B."/>
            <person name="Ayvaz T."/>
            <person name="Ross M."/>
            <person name="Santibanez J."/>
            <person name="Aqrawi P."/>
            <person name="Gross S."/>
            <person name="Joshi V."/>
            <person name="Fowler G."/>
            <person name="Nazareth L."/>
            <person name="Reid J."/>
            <person name="Worley K."/>
            <person name="Petrosino J."/>
            <person name="Highlander S."/>
            <person name="Gibbs R."/>
        </authorList>
    </citation>
    <scope>NUCLEOTIDE SEQUENCE [LARGE SCALE GENOMIC DNA]</scope>
    <source>
        <strain evidence="1 2">ATCC 25577</strain>
    </source>
</reference>
<keyword evidence="2" id="KW-1185">Reference proteome</keyword>
<name>G4CU73_9ACTN</name>
<gene>
    <name evidence="1" type="ORF">HMPREF9153_0079</name>
</gene>
<dbReference type="Proteomes" id="UP000005332">
    <property type="component" value="Unassembled WGS sequence"/>
</dbReference>
<evidence type="ECO:0000313" key="2">
    <source>
        <dbReference type="Proteomes" id="UP000005332"/>
    </source>
</evidence>
<dbReference type="Pfam" id="PF07751">
    <property type="entry name" value="Abi_2"/>
    <property type="match status" value="1"/>
</dbReference>
<dbReference type="AlphaFoldDB" id="G4CU73"/>
<dbReference type="HOGENOM" id="CLU_044962_2_1_11"/>
<comment type="caution">
    <text evidence="1">The sequence shown here is derived from an EMBL/GenBank/DDBJ whole genome shotgun (WGS) entry which is preliminary data.</text>
</comment>